<protein>
    <submittedName>
        <fullName evidence="1">Lipoprotein NlpI</fullName>
    </submittedName>
</protein>
<dbReference type="InterPro" id="IPR011990">
    <property type="entry name" value="TPR-like_helical_dom_sf"/>
</dbReference>
<dbReference type="Pfam" id="PF13181">
    <property type="entry name" value="TPR_8"/>
    <property type="match status" value="1"/>
</dbReference>
<keyword evidence="2" id="KW-1185">Reference proteome</keyword>
<sequence>MTEPISLSFSDAIESSRAAILKSQDQHALEQFLDSERIAKLKERDFVDAIKRLFMWSRLEVVDLQILLALDSQAAWALVPDDLAKSCGDTVTDVIGRSIHTQCDAEQWFQLGESVMENLGHHYAAVEAYEMALRVDQHHFSSILSKGQIFCLYPDTQDRALEALELAAQLKPGDEEVWVALGQLHSMHEGKSREAEECFTKAVDLSPTWYTYMYLGDHYLYQQQMPEEAKAAFESALEHDPECCPALENLAEVHRVFYEDYDQAESLLLRSTELFDDREESWVLLGRLLSQHSERCQDAERYFLKALEVNPESGDAAHGLGYLYAIRMHRYQDAIEAFEKSAHLRPGIPYGWSAVGNVNAEFLGRYQQAEQAYQKALQVDPAEVATGLNYVYLLRDCMNRIEDAKVEFEKVEKAESLPQWEAAVPLHRALFAANDGDWDAAEMNLVQAIDSLHGEFPQSSSDDWVRAVVSLMRLGYLPQIQQCFTEHLTDPELKTLPQALEYFKNAKRDPQVQQQLDAIMQSERYYQHGTLEWFVQHIQVRLNALATAAAVG</sequence>
<accession>A0A517T1B6</accession>
<evidence type="ECO:0000313" key="1">
    <source>
        <dbReference type="EMBL" id="QDT62153.1"/>
    </source>
</evidence>
<proteinExistence type="predicted"/>
<dbReference type="Proteomes" id="UP000315003">
    <property type="component" value="Chromosome"/>
</dbReference>
<dbReference type="AlphaFoldDB" id="A0A517T1B6"/>
<dbReference type="InterPro" id="IPR019734">
    <property type="entry name" value="TPR_rpt"/>
</dbReference>
<dbReference type="SUPFAM" id="SSF48452">
    <property type="entry name" value="TPR-like"/>
    <property type="match status" value="1"/>
</dbReference>
<dbReference type="Gene3D" id="1.25.40.10">
    <property type="entry name" value="Tetratricopeptide repeat domain"/>
    <property type="match status" value="3"/>
</dbReference>
<dbReference type="OrthoDB" id="232771at2"/>
<keyword evidence="1" id="KW-0449">Lipoprotein</keyword>
<reference evidence="1 2" key="1">
    <citation type="submission" date="2019-02" db="EMBL/GenBank/DDBJ databases">
        <title>Deep-cultivation of Planctomycetes and their phenomic and genomic characterization uncovers novel biology.</title>
        <authorList>
            <person name="Wiegand S."/>
            <person name="Jogler M."/>
            <person name="Boedeker C."/>
            <person name="Pinto D."/>
            <person name="Vollmers J."/>
            <person name="Rivas-Marin E."/>
            <person name="Kohn T."/>
            <person name="Peeters S.H."/>
            <person name="Heuer A."/>
            <person name="Rast P."/>
            <person name="Oberbeckmann S."/>
            <person name="Bunk B."/>
            <person name="Jeske O."/>
            <person name="Meyerdierks A."/>
            <person name="Storesund J.E."/>
            <person name="Kallscheuer N."/>
            <person name="Luecker S."/>
            <person name="Lage O.M."/>
            <person name="Pohl T."/>
            <person name="Merkel B.J."/>
            <person name="Hornburger P."/>
            <person name="Mueller R.-W."/>
            <person name="Bruemmer F."/>
            <person name="Labrenz M."/>
            <person name="Spormann A.M."/>
            <person name="Op den Camp H."/>
            <person name="Overmann J."/>
            <person name="Amann R."/>
            <person name="Jetten M.S.M."/>
            <person name="Mascher T."/>
            <person name="Medema M.H."/>
            <person name="Devos D.P."/>
            <person name="Kaster A.-K."/>
            <person name="Ovreas L."/>
            <person name="Rohde M."/>
            <person name="Galperin M.Y."/>
            <person name="Jogler C."/>
        </authorList>
    </citation>
    <scope>NUCLEOTIDE SEQUENCE [LARGE SCALE GENOMIC DNA]</scope>
    <source>
        <strain evidence="1 2">SV_7m_r</strain>
    </source>
</reference>
<dbReference type="EMBL" id="CP036272">
    <property type="protein sequence ID" value="QDT62153.1"/>
    <property type="molecule type" value="Genomic_DNA"/>
</dbReference>
<organism evidence="1 2">
    <name type="scientific">Stieleria bergensis</name>
    <dbReference type="NCBI Taxonomy" id="2528025"/>
    <lineage>
        <taxon>Bacteria</taxon>
        <taxon>Pseudomonadati</taxon>
        <taxon>Planctomycetota</taxon>
        <taxon>Planctomycetia</taxon>
        <taxon>Pirellulales</taxon>
        <taxon>Pirellulaceae</taxon>
        <taxon>Stieleria</taxon>
    </lineage>
</organism>
<dbReference type="PANTHER" id="PTHR12558:SF13">
    <property type="entry name" value="CELL DIVISION CYCLE PROTEIN 27 HOMOLOG"/>
    <property type="match status" value="1"/>
</dbReference>
<dbReference type="PANTHER" id="PTHR12558">
    <property type="entry name" value="CELL DIVISION CYCLE 16,23,27"/>
    <property type="match status" value="1"/>
</dbReference>
<dbReference type="SMART" id="SM00028">
    <property type="entry name" value="TPR"/>
    <property type="match status" value="6"/>
</dbReference>
<evidence type="ECO:0000313" key="2">
    <source>
        <dbReference type="Proteomes" id="UP000315003"/>
    </source>
</evidence>
<name>A0A517T1B6_9BACT</name>
<gene>
    <name evidence="1" type="ORF">SV7mr_47000</name>
</gene>
<dbReference type="Pfam" id="PF13432">
    <property type="entry name" value="TPR_16"/>
    <property type="match status" value="2"/>
</dbReference>